<feature type="transmembrane region" description="Helical" evidence="1">
    <location>
        <begin position="343"/>
        <end position="363"/>
    </location>
</feature>
<sequence length="365" mass="42845">MFYAVIWICYLILASLALIGLKGITLNKNQYLLLSSIVAITLSLIVYEFGPEYSPDYDMFEDWYGRSKLEVFGESWVSLKDPAFYFMSRFFNWLGLSYDYMNFFFCLISISSLMFLLRSEKFRRYIFVILLVYYSRFYFVHDFTQVRFSVAIILSTIGYFLFSEDKYIKAFLLIIVAALFHISAVFCVIPLLCRLLPRKSLSMKIILVLLLSFIFLGLLVNPDVIINFFQSIPIVYNRLLPYLNGAYGVKATRIITTYFMLKFVILILVSTVLIVRKKDWEKEYIYLVYTVCISIILSVAFRSNDAIALRFVEYFAIFDILFFIESFYFLNKNYLYKKIGMDVFGFGTILLSIIWVLSSIKLFKG</sequence>
<dbReference type="RefSeq" id="WP_087487468.1">
    <property type="nucleotide sequence ID" value="NZ_CP015579.1"/>
</dbReference>
<proteinExistence type="predicted"/>
<evidence type="ECO:0000313" key="5">
    <source>
        <dbReference type="Proteomes" id="UP000195814"/>
    </source>
</evidence>
<dbReference type="InterPro" id="IPR049458">
    <property type="entry name" value="EpsG-like"/>
</dbReference>
<dbReference type="Pfam" id="PF14897">
    <property type="entry name" value="EpsG"/>
    <property type="match status" value="1"/>
</dbReference>
<evidence type="ECO:0000313" key="4">
    <source>
        <dbReference type="Proteomes" id="UP000195729"/>
    </source>
</evidence>
<protein>
    <recommendedName>
        <fullName evidence="6">EpsG family protein</fullName>
    </recommendedName>
</protein>
<evidence type="ECO:0000256" key="1">
    <source>
        <dbReference type="SAM" id="Phobius"/>
    </source>
</evidence>
<feature type="transmembrane region" description="Helical" evidence="1">
    <location>
        <begin position="31"/>
        <end position="50"/>
    </location>
</feature>
<accession>A0A1Y0LG90</accession>
<feature type="transmembrane region" description="Helical" evidence="1">
    <location>
        <begin position="284"/>
        <end position="301"/>
    </location>
</feature>
<keyword evidence="1" id="KW-1133">Transmembrane helix</keyword>
<gene>
    <name evidence="2" type="ORF">A7K98_04280</name>
    <name evidence="3" type="ORF">A7K99_04280</name>
</gene>
<feature type="transmembrane region" description="Helical" evidence="1">
    <location>
        <begin position="100"/>
        <end position="117"/>
    </location>
</feature>
<feature type="transmembrane region" description="Helical" evidence="1">
    <location>
        <begin position="255"/>
        <end position="275"/>
    </location>
</feature>
<feature type="transmembrane region" description="Helical" evidence="1">
    <location>
        <begin position="307"/>
        <end position="331"/>
    </location>
</feature>
<dbReference type="KEGG" id="tci:A7K98_04280"/>
<feature type="transmembrane region" description="Helical" evidence="1">
    <location>
        <begin position="205"/>
        <end position="235"/>
    </location>
</feature>
<keyword evidence="1" id="KW-0812">Transmembrane</keyword>
<dbReference type="EMBL" id="CP015581">
    <property type="protein sequence ID" value="ARU97122.1"/>
    <property type="molecule type" value="Genomic_DNA"/>
</dbReference>
<organism evidence="2 5">
    <name type="scientific">Tatumella citrea</name>
    <name type="common">Pantoea citrea</name>
    <dbReference type="NCBI Taxonomy" id="53336"/>
    <lineage>
        <taxon>Bacteria</taxon>
        <taxon>Pseudomonadati</taxon>
        <taxon>Pseudomonadota</taxon>
        <taxon>Gammaproteobacteria</taxon>
        <taxon>Enterobacterales</taxon>
        <taxon>Erwiniaceae</taxon>
        <taxon>Tatumella</taxon>
    </lineage>
</organism>
<keyword evidence="4" id="KW-1185">Reference proteome</keyword>
<feature type="transmembrane region" description="Helical" evidence="1">
    <location>
        <begin position="138"/>
        <end position="162"/>
    </location>
</feature>
<dbReference type="Proteomes" id="UP000195729">
    <property type="component" value="Chromosome"/>
</dbReference>
<feature type="transmembrane region" description="Helical" evidence="1">
    <location>
        <begin position="168"/>
        <end position="193"/>
    </location>
</feature>
<reference evidence="4 5" key="1">
    <citation type="submission" date="2016-05" db="EMBL/GenBank/DDBJ databases">
        <title>Complete genome sequence of two 2,5-diketo-D-glunonic acid producing strain Tatumella citrea.</title>
        <authorList>
            <person name="Duan C."/>
            <person name="Yang J."/>
            <person name="Yang S."/>
        </authorList>
    </citation>
    <scope>NUCLEOTIDE SEQUENCE [LARGE SCALE GENOMIC DNA]</scope>
    <source>
        <strain evidence="3 4">ATCC 39140</strain>
        <strain evidence="2 5">DSM 13699</strain>
    </source>
</reference>
<dbReference type="Proteomes" id="UP000195814">
    <property type="component" value="Chromosome"/>
</dbReference>
<dbReference type="EMBL" id="CP015579">
    <property type="protein sequence ID" value="ARU93084.1"/>
    <property type="molecule type" value="Genomic_DNA"/>
</dbReference>
<dbReference type="AlphaFoldDB" id="A0A1Y0LG90"/>
<keyword evidence="1" id="KW-0472">Membrane</keyword>
<dbReference type="OrthoDB" id="6631730at2"/>
<evidence type="ECO:0000313" key="2">
    <source>
        <dbReference type="EMBL" id="ARU93084.1"/>
    </source>
</evidence>
<feature type="transmembrane region" description="Helical" evidence="1">
    <location>
        <begin position="6"/>
        <end position="24"/>
    </location>
</feature>
<evidence type="ECO:0000313" key="3">
    <source>
        <dbReference type="EMBL" id="ARU97122.1"/>
    </source>
</evidence>
<evidence type="ECO:0008006" key="6">
    <source>
        <dbReference type="Google" id="ProtNLM"/>
    </source>
</evidence>
<name>A0A1Y0LG90_TATCI</name>